<dbReference type="InterPro" id="IPR052412">
    <property type="entry name" value="CC-Dev_Transcription_Reg"/>
</dbReference>
<dbReference type="PANTHER" id="PTHR13059">
    <property type="entry name" value="HMG-BOX TRANSCRIPTION FACTOR BBX"/>
    <property type="match status" value="1"/>
</dbReference>
<evidence type="ECO:0000259" key="7">
    <source>
        <dbReference type="Pfam" id="PF25981"/>
    </source>
</evidence>
<evidence type="ECO:0000256" key="3">
    <source>
        <dbReference type="ARBA" id="ARBA00023125"/>
    </source>
</evidence>
<dbReference type="Proteomes" id="UP000095280">
    <property type="component" value="Unplaced"/>
</dbReference>
<dbReference type="GO" id="GO:0000981">
    <property type="term" value="F:DNA-binding transcription factor activity, RNA polymerase II-specific"/>
    <property type="evidence" value="ECO:0007669"/>
    <property type="project" value="TreeGrafter"/>
</dbReference>
<feature type="compositionally biased region" description="Acidic residues" evidence="6">
    <location>
        <begin position="303"/>
        <end position="312"/>
    </location>
</feature>
<organism evidence="8 9">
    <name type="scientific">Macrostomum lignano</name>
    <dbReference type="NCBI Taxonomy" id="282301"/>
    <lineage>
        <taxon>Eukaryota</taxon>
        <taxon>Metazoa</taxon>
        <taxon>Spiralia</taxon>
        <taxon>Lophotrochozoa</taxon>
        <taxon>Platyhelminthes</taxon>
        <taxon>Rhabditophora</taxon>
        <taxon>Macrostomorpha</taxon>
        <taxon>Macrostomida</taxon>
        <taxon>Macrostomidae</taxon>
        <taxon>Macrostomum</taxon>
    </lineage>
</organism>
<accession>A0A1I8IWM2</accession>
<dbReference type="InterPro" id="IPR058606">
    <property type="entry name" value="HTH_Cic_C"/>
</dbReference>
<feature type="compositionally biased region" description="Low complexity" evidence="6">
    <location>
        <begin position="180"/>
        <end position="206"/>
    </location>
</feature>
<feature type="compositionally biased region" description="Basic and acidic residues" evidence="6">
    <location>
        <begin position="168"/>
        <end position="178"/>
    </location>
</feature>
<dbReference type="WBParaSite" id="maker-uti_cns_0017466-snap-gene-0.2-mRNA-1">
    <property type="protein sequence ID" value="maker-uti_cns_0017466-snap-gene-0.2-mRNA-1"/>
    <property type="gene ID" value="maker-uti_cns_0017466-snap-gene-0.2"/>
</dbReference>
<feature type="compositionally biased region" description="Basic and acidic residues" evidence="6">
    <location>
        <begin position="279"/>
        <end position="292"/>
    </location>
</feature>
<keyword evidence="8" id="KW-1185">Reference proteome</keyword>
<evidence type="ECO:0000256" key="4">
    <source>
        <dbReference type="ARBA" id="ARBA00023163"/>
    </source>
</evidence>
<keyword evidence="3" id="KW-0238">DNA-binding</keyword>
<evidence type="ECO:0000313" key="9">
    <source>
        <dbReference type="WBParaSite" id="maker-uti_cns_0017466-snap-gene-0.2-mRNA-1"/>
    </source>
</evidence>
<protein>
    <submittedName>
        <fullName evidence="9">C2 tensin-type domain-containing protein</fullName>
    </submittedName>
</protein>
<evidence type="ECO:0000256" key="2">
    <source>
        <dbReference type="ARBA" id="ARBA00023015"/>
    </source>
</evidence>
<keyword evidence="4" id="KW-0804">Transcription</keyword>
<feature type="domain" description="Protein capicua homolog-like C-terminal tri-helical" evidence="7">
    <location>
        <begin position="1"/>
        <end position="54"/>
    </location>
</feature>
<evidence type="ECO:0000313" key="8">
    <source>
        <dbReference type="Proteomes" id="UP000095280"/>
    </source>
</evidence>
<name>A0A1I8IWM2_9PLAT</name>
<evidence type="ECO:0000256" key="5">
    <source>
        <dbReference type="ARBA" id="ARBA00023242"/>
    </source>
</evidence>
<dbReference type="GO" id="GO:0005634">
    <property type="term" value="C:nucleus"/>
    <property type="evidence" value="ECO:0007669"/>
    <property type="project" value="TreeGrafter"/>
</dbReference>
<reference evidence="9" key="1">
    <citation type="submission" date="2016-11" db="UniProtKB">
        <authorList>
            <consortium name="WormBaseParasite"/>
        </authorList>
    </citation>
    <scope>IDENTIFICATION</scope>
</reference>
<dbReference type="AlphaFoldDB" id="A0A1I8IWM2"/>
<dbReference type="GO" id="GO:0000977">
    <property type="term" value="F:RNA polymerase II transcription regulatory region sequence-specific DNA binding"/>
    <property type="evidence" value="ECO:0007669"/>
    <property type="project" value="TreeGrafter"/>
</dbReference>
<keyword evidence="1" id="KW-0597">Phosphoprotein</keyword>
<keyword evidence="5" id="KW-0539">Nucleus</keyword>
<dbReference type="Pfam" id="PF25981">
    <property type="entry name" value="HTH_Cic_C"/>
    <property type="match status" value="1"/>
</dbReference>
<evidence type="ECO:0000256" key="6">
    <source>
        <dbReference type="SAM" id="MobiDB-lite"/>
    </source>
</evidence>
<keyword evidence="2" id="KW-0805">Transcription regulation</keyword>
<sequence length="312" mass="33958">MLEQRRGLVMTLFQQCDNFFPTNEQLENFQRKHSDVFPSKGTLILKVREVRQKLRQTASQALPSSPATVTASKDHRGFVDLCRFDNFGHSERSVRSQVPLLRLHIWDGQELSFHIEEIASDQFLSTLTVPVLVDVVSVLSRGEQAMSGAGAARRLADRPLRSGGGRSAIHEGQQDRPRLPRSAAPRRPGPAPSAGSPSAPGALAAGQHIGNGVLDQGAEHEHQADAADLTSLAAATLQRLDSPHRFARPHAQGVLKPRLQGETRLIDLLAQRPGALSGHAEHREQPQADPGRHGAYVDPEGYPAEDDDQEAG</sequence>
<feature type="region of interest" description="Disordered" evidence="6">
    <location>
        <begin position="146"/>
        <end position="206"/>
    </location>
</feature>
<dbReference type="PANTHER" id="PTHR13059:SF13">
    <property type="entry name" value="PROTEIN CAPICUA HOMOLOG"/>
    <property type="match status" value="1"/>
</dbReference>
<evidence type="ECO:0000256" key="1">
    <source>
        <dbReference type="ARBA" id="ARBA00022553"/>
    </source>
</evidence>
<proteinExistence type="predicted"/>
<feature type="region of interest" description="Disordered" evidence="6">
    <location>
        <begin position="270"/>
        <end position="312"/>
    </location>
</feature>